<keyword evidence="3" id="KW-0583">PHB biosynthesis</keyword>
<keyword evidence="6" id="KW-1185">Reference proteome</keyword>
<dbReference type="Pfam" id="PF09712">
    <property type="entry name" value="PHA_synth_III_E"/>
    <property type="match status" value="1"/>
</dbReference>
<dbReference type="RefSeq" id="WP_271428138.1">
    <property type="nucleotide sequence ID" value="NZ_JAQIPB010000003.1"/>
</dbReference>
<comment type="pathway">
    <text evidence="1">Biopolymer metabolism; poly-(R)-3-hydroxybutanoate biosynthesis.</text>
</comment>
<protein>
    <recommendedName>
        <fullName evidence="2">Poly(3-hydroxyalkanoate) polymerase subunit PhaE</fullName>
    </recommendedName>
</protein>
<comment type="caution">
    <text evidence="5">The sequence shown here is derived from an EMBL/GenBank/DDBJ whole genome shotgun (WGS) entry which is preliminary data.</text>
</comment>
<dbReference type="Proteomes" id="UP001212602">
    <property type="component" value="Unassembled WGS sequence"/>
</dbReference>
<dbReference type="EMBL" id="JAQIPB010000003">
    <property type="protein sequence ID" value="MDA7416917.1"/>
    <property type="molecule type" value="Genomic_DNA"/>
</dbReference>
<sequence>MSAERTSKGRAASGAAQDEPVAAAFAPWDAQWLADQQAAWRKLLGWPGAAAGQGEGPLEAQFAQMSESWQASMAKWSELARDLPVGEMPDAAKLREMFMPERAAAPGAGMLDATLQRMLEGPRYATLWDLDRKLLACNRQGLQRDKDAAALQAVLHKAWGLAFERFCAALRTQPEEERPHSWRGLTDQWLAAVNSTLIETYRSPEFLQAQRQLLRSVSELQLKEREIAEAWCKLAHLPSRSEVDELQKQVSELRRELRLARRAAGPAAAPAIAAPAKPAAKKAAKAAAKTAPAAPRRRTRGAASS</sequence>
<dbReference type="AlphaFoldDB" id="A0AAE3T129"/>
<evidence type="ECO:0000256" key="4">
    <source>
        <dbReference type="SAM" id="MobiDB-lite"/>
    </source>
</evidence>
<evidence type="ECO:0000256" key="1">
    <source>
        <dbReference type="ARBA" id="ARBA00004683"/>
    </source>
</evidence>
<feature type="compositionally biased region" description="Low complexity" evidence="4">
    <location>
        <begin position="264"/>
        <end position="278"/>
    </location>
</feature>
<feature type="compositionally biased region" description="Low complexity" evidence="4">
    <location>
        <begin position="285"/>
        <end position="294"/>
    </location>
</feature>
<organism evidence="5 6">
    <name type="scientific">Xenophilus arseniciresistens</name>
    <dbReference type="NCBI Taxonomy" id="1283306"/>
    <lineage>
        <taxon>Bacteria</taxon>
        <taxon>Pseudomonadati</taxon>
        <taxon>Pseudomonadota</taxon>
        <taxon>Betaproteobacteria</taxon>
        <taxon>Burkholderiales</taxon>
        <taxon>Comamonadaceae</taxon>
        <taxon>Xenophilus</taxon>
    </lineage>
</organism>
<feature type="compositionally biased region" description="Basic residues" evidence="4">
    <location>
        <begin position="295"/>
        <end position="305"/>
    </location>
</feature>
<feature type="region of interest" description="Disordered" evidence="4">
    <location>
        <begin position="264"/>
        <end position="305"/>
    </location>
</feature>
<gene>
    <name evidence="5" type="ORF">PGB34_11125</name>
</gene>
<dbReference type="GO" id="GO:0042619">
    <property type="term" value="P:poly-hydroxybutyrate biosynthetic process"/>
    <property type="evidence" value="ECO:0007669"/>
    <property type="project" value="UniProtKB-KW"/>
</dbReference>
<evidence type="ECO:0000313" key="5">
    <source>
        <dbReference type="EMBL" id="MDA7416917.1"/>
    </source>
</evidence>
<name>A0AAE3T129_9BURK</name>
<evidence type="ECO:0000256" key="2">
    <source>
        <dbReference type="ARBA" id="ARBA00019066"/>
    </source>
</evidence>
<proteinExistence type="predicted"/>
<dbReference type="InterPro" id="IPR010123">
    <property type="entry name" value="PHA_synth_III_E"/>
</dbReference>
<reference evidence="5" key="1">
    <citation type="submission" date="2023-01" db="EMBL/GenBank/DDBJ databases">
        <title>Xenophilus mangrovi sp. nov., isolated from soil of Mangrove nature reserve.</title>
        <authorList>
            <person name="Xu S."/>
            <person name="Liu Z."/>
            <person name="Xu Y."/>
        </authorList>
    </citation>
    <scope>NUCLEOTIDE SEQUENCE</scope>
    <source>
        <strain evidence="5">YW8</strain>
    </source>
</reference>
<evidence type="ECO:0000256" key="3">
    <source>
        <dbReference type="ARBA" id="ARBA00022752"/>
    </source>
</evidence>
<accession>A0AAE3T129</accession>
<evidence type="ECO:0000313" key="6">
    <source>
        <dbReference type="Proteomes" id="UP001212602"/>
    </source>
</evidence>